<protein>
    <submittedName>
        <fullName evidence="8">Clavaminate synthase-like protein</fullName>
    </submittedName>
</protein>
<dbReference type="SUPFAM" id="SSF51197">
    <property type="entry name" value="Clavaminate synthase-like"/>
    <property type="match status" value="1"/>
</dbReference>
<sequence length="398" mass="44439">MATLSVQALPLPPSANPAFFSSFGREVKGVDLDVASDDQLEQIQKLLYEHSCLLFKNQKVSPESQYKLTKVFDPESDRYGHGNNKTGGEKKSILHPDLKTIPRQPQVQVIGNGTVYDHEGLPEARLKHPHHKTFHKTAVSPEDEEAGVTRFYRWHIDAALYDLSPPKVTTLYALQVPKGEQQTLRYDDGTGDELKVPLGTTAFVSGHNMFEVLSEEEKSLAVRLGVEYAPHPYVWMSSAHALPTGLGLESEGLELDLNDLPPWSQDKIKIFPALWKNPVTSNLHLQIHPSAIRALHIAPLPSTAKRTPESLFPDGATITSLPEVRSVVYRLQRQGIRPELVYTQDWEDGDMVLFHNRGVLHSVVGAFTEDQVRVFHQCNLAGTSDPEGPSEEDIKKWA</sequence>
<dbReference type="InterPro" id="IPR003819">
    <property type="entry name" value="TauD/TfdA-like"/>
</dbReference>
<dbReference type="Pfam" id="PF02668">
    <property type="entry name" value="TauD"/>
    <property type="match status" value="1"/>
</dbReference>
<organism evidence="8">
    <name type="scientific">Phaffia rhodozyma</name>
    <name type="common">Yeast</name>
    <name type="synonym">Xanthophyllomyces dendrorhous</name>
    <dbReference type="NCBI Taxonomy" id="264483"/>
    <lineage>
        <taxon>Eukaryota</taxon>
        <taxon>Fungi</taxon>
        <taxon>Dikarya</taxon>
        <taxon>Basidiomycota</taxon>
        <taxon>Agaricomycotina</taxon>
        <taxon>Tremellomycetes</taxon>
        <taxon>Cystofilobasidiales</taxon>
        <taxon>Mrakiaceae</taxon>
        <taxon>Phaffia</taxon>
    </lineage>
</organism>
<keyword evidence="4" id="KW-0223">Dioxygenase</keyword>
<dbReference type="Gene3D" id="3.60.130.10">
    <property type="entry name" value="Clavaminate synthase-like"/>
    <property type="match status" value="1"/>
</dbReference>
<evidence type="ECO:0000256" key="2">
    <source>
        <dbReference type="ARBA" id="ARBA00005896"/>
    </source>
</evidence>
<dbReference type="AlphaFoldDB" id="A0A0F7SP63"/>
<evidence type="ECO:0000256" key="3">
    <source>
        <dbReference type="ARBA" id="ARBA00022723"/>
    </source>
</evidence>
<evidence type="ECO:0000259" key="7">
    <source>
        <dbReference type="Pfam" id="PF02668"/>
    </source>
</evidence>
<keyword evidence="6" id="KW-0408">Iron</keyword>
<feature type="domain" description="TauD/TfdA-like" evidence="7">
    <location>
        <begin position="18"/>
        <end position="378"/>
    </location>
</feature>
<keyword evidence="3" id="KW-0479">Metal-binding</keyword>
<evidence type="ECO:0000256" key="4">
    <source>
        <dbReference type="ARBA" id="ARBA00022964"/>
    </source>
</evidence>
<dbReference type="PANTHER" id="PTHR43779">
    <property type="entry name" value="DIOXYGENASE RV0097-RELATED"/>
    <property type="match status" value="1"/>
</dbReference>
<comment type="similarity">
    <text evidence="2">Belongs to the TfdA dioxygenase family.</text>
</comment>
<comment type="cofactor">
    <cofactor evidence="1">
        <name>Fe(2+)</name>
        <dbReference type="ChEBI" id="CHEBI:29033"/>
    </cofactor>
</comment>
<evidence type="ECO:0000256" key="6">
    <source>
        <dbReference type="ARBA" id="ARBA00023004"/>
    </source>
</evidence>
<reference evidence="8" key="1">
    <citation type="submission" date="2014-08" db="EMBL/GenBank/DDBJ databases">
        <authorList>
            <person name="Sharma Rahul"/>
            <person name="Thines Marco"/>
        </authorList>
    </citation>
    <scope>NUCLEOTIDE SEQUENCE</scope>
</reference>
<dbReference type="GO" id="GO:0046872">
    <property type="term" value="F:metal ion binding"/>
    <property type="evidence" value="ECO:0007669"/>
    <property type="project" value="UniProtKB-KW"/>
</dbReference>
<proteinExistence type="inferred from homology"/>
<dbReference type="GO" id="GO:0051213">
    <property type="term" value="F:dioxygenase activity"/>
    <property type="evidence" value="ECO:0007669"/>
    <property type="project" value="UniProtKB-KW"/>
</dbReference>
<dbReference type="PANTHER" id="PTHR43779:SF2">
    <property type="entry name" value="ALPHA-KETOGLUTARATE-DEPENDENT XANTHINE DIOXYGENASE XAN1"/>
    <property type="match status" value="1"/>
</dbReference>
<evidence type="ECO:0000256" key="1">
    <source>
        <dbReference type="ARBA" id="ARBA00001954"/>
    </source>
</evidence>
<dbReference type="InterPro" id="IPR051178">
    <property type="entry name" value="TfdA_dioxygenase"/>
</dbReference>
<evidence type="ECO:0000313" key="8">
    <source>
        <dbReference type="EMBL" id="CED83872.1"/>
    </source>
</evidence>
<keyword evidence="5" id="KW-0560">Oxidoreductase</keyword>
<dbReference type="EMBL" id="LN483157">
    <property type="protein sequence ID" value="CED83872.1"/>
    <property type="molecule type" value="Genomic_DNA"/>
</dbReference>
<accession>A0A0F7SP63</accession>
<name>A0A0F7SP63_PHARH</name>
<evidence type="ECO:0000256" key="5">
    <source>
        <dbReference type="ARBA" id="ARBA00023002"/>
    </source>
</evidence>
<dbReference type="InterPro" id="IPR042098">
    <property type="entry name" value="TauD-like_sf"/>
</dbReference>